<keyword evidence="5" id="KW-1185">Reference proteome</keyword>
<evidence type="ECO:0000259" key="3">
    <source>
        <dbReference type="SMART" id="SM00247"/>
    </source>
</evidence>
<dbReference type="Proteomes" id="UP000314982">
    <property type="component" value="Unassembled WGS sequence"/>
</dbReference>
<evidence type="ECO:0000313" key="5">
    <source>
        <dbReference type="Proteomes" id="UP000314982"/>
    </source>
</evidence>
<dbReference type="STRING" id="62062.ENSHHUP00000047016"/>
<dbReference type="Pfam" id="PF00030">
    <property type="entry name" value="Crystall"/>
    <property type="match status" value="1"/>
</dbReference>
<proteinExistence type="inferred from homology"/>
<dbReference type="AlphaFoldDB" id="A0A4W5N640"/>
<evidence type="ECO:0000256" key="1">
    <source>
        <dbReference type="ARBA" id="ARBA00009646"/>
    </source>
</evidence>
<reference evidence="5" key="1">
    <citation type="submission" date="2018-06" db="EMBL/GenBank/DDBJ databases">
        <title>Genome assembly of Danube salmon.</title>
        <authorList>
            <person name="Macqueen D.J."/>
            <person name="Gundappa M.K."/>
        </authorList>
    </citation>
    <scope>NUCLEOTIDE SEQUENCE [LARGE SCALE GENOMIC DNA]</scope>
</reference>
<organism evidence="4 5">
    <name type="scientific">Hucho hucho</name>
    <name type="common">huchen</name>
    <dbReference type="NCBI Taxonomy" id="62062"/>
    <lineage>
        <taxon>Eukaryota</taxon>
        <taxon>Metazoa</taxon>
        <taxon>Chordata</taxon>
        <taxon>Craniata</taxon>
        <taxon>Vertebrata</taxon>
        <taxon>Euteleostomi</taxon>
        <taxon>Actinopterygii</taxon>
        <taxon>Neopterygii</taxon>
        <taxon>Teleostei</taxon>
        <taxon>Protacanthopterygii</taxon>
        <taxon>Salmoniformes</taxon>
        <taxon>Salmonidae</taxon>
        <taxon>Salmoninae</taxon>
        <taxon>Hucho</taxon>
    </lineage>
</organism>
<comment type="similarity">
    <text evidence="1">Belongs to the beta/gamma-crystallin family.</text>
</comment>
<feature type="domain" description="Beta/gamma crystallin 'Greek key'" evidence="3">
    <location>
        <begin position="40"/>
        <end position="120"/>
    </location>
</feature>
<dbReference type="InterPro" id="IPR011024">
    <property type="entry name" value="G_crystallin-like"/>
</dbReference>
<reference evidence="4" key="2">
    <citation type="submission" date="2025-08" db="UniProtKB">
        <authorList>
            <consortium name="Ensembl"/>
        </authorList>
    </citation>
    <scope>IDENTIFICATION</scope>
</reference>
<evidence type="ECO:0000313" key="4">
    <source>
        <dbReference type="Ensembl" id="ENSHHUP00000047016.1"/>
    </source>
</evidence>
<reference evidence="4" key="3">
    <citation type="submission" date="2025-09" db="UniProtKB">
        <authorList>
            <consortium name="Ensembl"/>
        </authorList>
    </citation>
    <scope>IDENTIFICATION</scope>
</reference>
<dbReference type="InterPro" id="IPR050252">
    <property type="entry name" value="Beta/Gamma-Crystallin"/>
</dbReference>
<dbReference type="PANTHER" id="PTHR11818">
    <property type="entry name" value="BETA/GAMMA CRYSTALLIN"/>
    <property type="match status" value="1"/>
</dbReference>
<dbReference type="SUPFAM" id="SSF49695">
    <property type="entry name" value="gamma-Crystallin-like"/>
    <property type="match status" value="1"/>
</dbReference>
<name>A0A4W5N640_9TELE</name>
<evidence type="ECO:0000256" key="2">
    <source>
        <dbReference type="ARBA" id="ARBA00022737"/>
    </source>
</evidence>
<accession>A0A4W5N640</accession>
<keyword evidence="2" id="KW-0677">Repeat</keyword>
<dbReference type="Ensembl" id="ENSHHUT00000048737.1">
    <property type="protein sequence ID" value="ENSHHUP00000047016.1"/>
    <property type="gene ID" value="ENSHHUG00000028575.1"/>
</dbReference>
<dbReference type="InterPro" id="IPR001064">
    <property type="entry name" value="Beta/gamma_crystallin"/>
</dbReference>
<protein>
    <recommendedName>
        <fullName evidence="3">Beta/gamma crystallin 'Greek key' domain-containing protein</fullName>
    </recommendedName>
</protein>
<dbReference type="GeneTree" id="ENSGT00940000157740"/>
<dbReference type="SMART" id="SM00247">
    <property type="entry name" value="XTALbg"/>
    <property type="match status" value="1"/>
</dbReference>
<dbReference type="Gene3D" id="2.60.20.10">
    <property type="entry name" value="Crystallins"/>
    <property type="match status" value="1"/>
</dbReference>
<dbReference type="PANTHER" id="PTHR11818:SF50">
    <property type="entry name" value="BETA_GAMMA CRYSTALLIN DOMAIN-CONTAINING PROTEIN 2"/>
    <property type="match status" value="1"/>
</dbReference>
<sequence length="143" mass="16388">MCLYIGGGGWAEDIPCGLMKYILTLYILIPLFPQVFSVPSISLFGLECLEGREITVDTEVVNMLEEGYNNHLLSVRVNRGCWVLCEHSNYRGRQLLLEPIEITNWPKFSQLLTIGSMYPVRQVRIPLYFLRSTSLLHSSYNTL</sequence>